<sequence>MIGAHRERAEREVLVSIGLDVFVEQHVVSSCFARCAAAMNRVALAFFGAACIPPCVFAYRGLEIGFEHARFDLFEHSLNECRLGCEELVGIAILGLEVGNGVRIVAVA</sequence>
<accession>A0A6J6YXS7</accession>
<gene>
    <name evidence="1" type="ORF">UFOPK2992_01781</name>
</gene>
<evidence type="ECO:0000313" key="1">
    <source>
        <dbReference type="EMBL" id="CAB4814282.1"/>
    </source>
</evidence>
<protein>
    <submittedName>
        <fullName evidence="1">Unannotated protein</fullName>
    </submittedName>
</protein>
<reference evidence="1" key="1">
    <citation type="submission" date="2020-05" db="EMBL/GenBank/DDBJ databases">
        <authorList>
            <person name="Chiriac C."/>
            <person name="Salcher M."/>
            <person name="Ghai R."/>
            <person name="Kavagutti S V."/>
        </authorList>
    </citation>
    <scope>NUCLEOTIDE SEQUENCE</scope>
</reference>
<dbReference type="EMBL" id="CAFAAI010000365">
    <property type="protein sequence ID" value="CAB4814282.1"/>
    <property type="molecule type" value="Genomic_DNA"/>
</dbReference>
<dbReference type="AlphaFoldDB" id="A0A6J6YXS7"/>
<name>A0A6J6YXS7_9ZZZZ</name>
<proteinExistence type="predicted"/>
<organism evidence="1">
    <name type="scientific">freshwater metagenome</name>
    <dbReference type="NCBI Taxonomy" id="449393"/>
    <lineage>
        <taxon>unclassified sequences</taxon>
        <taxon>metagenomes</taxon>
        <taxon>ecological metagenomes</taxon>
    </lineage>
</organism>